<proteinExistence type="predicted"/>
<comment type="caution">
    <text evidence="1">The sequence shown here is derived from an EMBL/GenBank/DDBJ whole genome shotgun (WGS) entry which is preliminary data.</text>
</comment>
<sequence>MKRRAAALVVLTSDMAVQARLHQLGEPITLFAADFRIWVELEVYGQFSAVEYFQATRRSVLRYVRDEDGAPMPIVEEEYVEPVPGQRRIYATMRAAIEWRGAAGPLIDFQDDQWLSVMPSQAVEIFISPGEQRQPLVIQIPLPPAW</sequence>
<dbReference type="Proteomes" id="UP001630127">
    <property type="component" value="Unassembled WGS sequence"/>
</dbReference>
<dbReference type="AlphaFoldDB" id="A0ABD2Y6K0"/>
<dbReference type="SUPFAM" id="SSF158230">
    <property type="entry name" value="PRP4-like"/>
    <property type="match status" value="1"/>
</dbReference>
<accession>A0ABD2Y6K0</accession>
<protein>
    <submittedName>
        <fullName evidence="1">Uncharacterized protein</fullName>
    </submittedName>
</protein>
<evidence type="ECO:0000313" key="1">
    <source>
        <dbReference type="EMBL" id="KAL3503113.1"/>
    </source>
</evidence>
<reference evidence="1 2" key="1">
    <citation type="submission" date="2024-11" db="EMBL/GenBank/DDBJ databases">
        <title>A near-complete genome assembly of Cinchona calisaya.</title>
        <authorList>
            <person name="Lian D.C."/>
            <person name="Zhao X.W."/>
            <person name="Wei L."/>
        </authorList>
    </citation>
    <scope>NUCLEOTIDE SEQUENCE [LARGE SCALE GENOMIC DNA]</scope>
    <source>
        <tissue evidence="1">Nenye</tissue>
    </source>
</reference>
<keyword evidence="2" id="KW-1185">Reference proteome</keyword>
<dbReference type="InterPro" id="IPR036285">
    <property type="entry name" value="PRP4-like_sf"/>
</dbReference>
<dbReference type="EMBL" id="JBJUIK010000015">
    <property type="protein sequence ID" value="KAL3503113.1"/>
    <property type="molecule type" value="Genomic_DNA"/>
</dbReference>
<name>A0ABD2Y6K0_9GENT</name>
<gene>
    <name evidence="1" type="ORF">ACH5RR_037562</name>
</gene>
<organism evidence="1 2">
    <name type="scientific">Cinchona calisaya</name>
    <dbReference type="NCBI Taxonomy" id="153742"/>
    <lineage>
        <taxon>Eukaryota</taxon>
        <taxon>Viridiplantae</taxon>
        <taxon>Streptophyta</taxon>
        <taxon>Embryophyta</taxon>
        <taxon>Tracheophyta</taxon>
        <taxon>Spermatophyta</taxon>
        <taxon>Magnoliopsida</taxon>
        <taxon>eudicotyledons</taxon>
        <taxon>Gunneridae</taxon>
        <taxon>Pentapetalae</taxon>
        <taxon>asterids</taxon>
        <taxon>lamiids</taxon>
        <taxon>Gentianales</taxon>
        <taxon>Rubiaceae</taxon>
        <taxon>Cinchonoideae</taxon>
        <taxon>Cinchoneae</taxon>
        <taxon>Cinchona</taxon>
    </lineage>
</organism>
<evidence type="ECO:0000313" key="2">
    <source>
        <dbReference type="Proteomes" id="UP001630127"/>
    </source>
</evidence>